<dbReference type="GO" id="GO:0005886">
    <property type="term" value="C:plasma membrane"/>
    <property type="evidence" value="ECO:0007669"/>
    <property type="project" value="UniProtKB-SubCell"/>
</dbReference>
<protein>
    <recommendedName>
        <fullName evidence="3">histidine kinase</fullName>
        <ecNumber evidence="3">2.7.13.3</ecNumber>
    </recommendedName>
</protein>
<dbReference type="SUPFAM" id="SSF103190">
    <property type="entry name" value="Sensory domain-like"/>
    <property type="match status" value="1"/>
</dbReference>
<dbReference type="InterPro" id="IPR003594">
    <property type="entry name" value="HATPase_dom"/>
</dbReference>
<evidence type="ECO:0000256" key="5">
    <source>
        <dbReference type="ARBA" id="ARBA00022553"/>
    </source>
</evidence>
<dbReference type="AlphaFoldDB" id="A0A2S5J0E2"/>
<feature type="domain" description="PAS" evidence="16">
    <location>
        <begin position="208"/>
        <end position="245"/>
    </location>
</feature>
<keyword evidence="9 17" id="KW-0418">Kinase</keyword>
<dbReference type="GO" id="GO:0004673">
    <property type="term" value="F:protein histidine kinase activity"/>
    <property type="evidence" value="ECO:0007669"/>
    <property type="project" value="UniProtKB-EC"/>
</dbReference>
<dbReference type="InterPro" id="IPR036890">
    <property type="entry name" value="HATPase_C_sf"/>
</dbReference>
<dbReference type="InterPro" id="IPR000014">
    <property type="entry name" value="PAS"/>
</dbReference>
<dbReference type="Gene3D" id="3.30.450.20">
    <property type="entry name" value="PAS domain"/>
    <property type="match status" value="2"/>
</dbReference>
<evidence type="ECO:0000259" key="16">
    <source>
        <dbReference type="PROSITE" id="PS50112"/>
    </source>
</evidence>
<keyword evidence="4" id="KW-1003">Cell membrane</keyword>
<evidence type="ECO:0000256" key="14">
    <source>
        <dbReference type="SAM" id="Phobius"/>
    </source>
</evidence>
<evidence type="ECO:0000313" key="18">
    <source>
        <dbReference type="Proteomes" id="UP000239297"/>
    </source>
</evidence>
<evidence type="ECO:0000256" key="1">
    <source>
        <dbReference type="ARBA" id="ARBA00000085"/>
    </source>
</evidence>
<dbReference type="EC" id="2.7.13.3" evidence="3"/>
<dbReference type="RefSeq" id="WP_104120764.1">
    <property type="nucleotide sequence ID" value="NZ_PRKW01000002.1"/>
</dbReference>
<evidence type="ECO:0000259" key="15">
    <source>
        <dbReference type="PROSITE" id="PS50109"/>
    </source>
</evidence>
<dbReference type="InterPro" id="IPR050980">
    <property type="entry name" value="2C_sensor_his_kinase"/>
</dbReference>
<dbReference type="InterPro" id="IPR035965">
    <property type="entry name" value="PAS-like_dom_sf"/>
</dbReference>
<keyword evidence="6" id="KW-0808">Transferase</keyword>
<proteinExistence type="predicted"/>
<keyword evidence="12" id="KW-0902">Two-component regulatory system</keyword>
<evidence type="ECO:0000256" key="2">
    <source>
        <dbReference type="ARBA" id="ARBA00004651"/>
    </source>
</evidence>
<dbReference type="OrthoDB" id="9792686at2"/>
<dbReference type="InterPro" id="IPR005467">
    <property type="entry name" value="His_kinase_dom"/>
</dbReference>
<evidence type="ECO:0000256" key="11">
    <source>
        <dbReference type="ARBA" id="ARBA00022989"/>
    </source>
</evidence>
<gene>
    <name evidence="17" type="ORF">C4K88_06385</name>
</gene>
<dbReference type="SMART" id="SM00387">
    <property type="entry name" value="HATPase_c"/>
    <property type="match status" value="1"/>
</dbReference>
<dbReference type="Pfam" id="PF17203">
    <property type="entry name" value="sCache_3_2"/>
    <property type="match status" value="1"/>
</dbReference>
<dbReference type="PANTHER" id="PTHR44936:SF9">
    <property type="entry name" value="SENSOR PROTEIN CREC"/>
    <property type="match status" value="1"/>
</dbReference>
<feature type="domain" description="Histidine kinase" evidence="15">
    <location>
        <begin position="311"/>
        <end position="541"/>
    </location>
</feature>
<dbReference type="SUPFAM" id="SSF55785">
    <property type="entry name" value="PYP-like sensor domain (PAS domain)"/>
    <property type="match status" value="1"/>
</dbReference>
<comment type="subcellular location">
    <subcellularLocation>
        <location evidence="2">Cell membrane</location>
        <topology evidence="2">Multi-pass membrane protein</topology>
    </subcellularLocation>
</comment>
<evidence type="ECO:0000256" key="4">
    <source>
        <dbReference type="ARBA" id="ARBA00022475"/>
    </source>
</evidence>
<dbReference type="Pfam" id="PF13188">
    <property type="entry name" value="PAS_8"/>
    <property type="match status" value="1"/>
</dbReference>
<keyword evidence="13 14" id="KW-0472">Membrane</keyword>
<dbReference type="PANTHER" id="PTHR44936">
    <property type="entry name" value="SENSOR PROTEIN CREC"/>
    <property type="match status" value="1"/>
</dbReference>
<keyword evidence="7 14" id="KW-0812">Transmembrane</keyword>
<evidence type="ECO:0000256" key="3">
    <source>
        <dbReference type="ARBA" id="ARBA00012438"/>
    </source>
</evidence>
<evidence type="ECO:0000256" key="7">
    <source>
        <dbReference type="ARBA" id="ARBA00022692"/>
    </source>
</evidence>
<evidence type="ECO:0000256" key="8">
    <source>
        <dbReference type="ARBA" id="ARBA00022741"/>
    </source>
</evidence>
<evidence type="ECO:0000256" key="10">
    <source>
        <dbReference type="ARBA" id="ARBA00022840"/>
    </source>
</evidence>
<dbReference type="InterPro" id="IPR033463">
    <property type="entry name" value="sCache_3"/>
</dbReference>
<keyword evidence="5" id="KW-0597">Phosphoprotein</keyword>
<dbReference type="GO" id="GO:0000160">
    <property type="term" value="P:phosphorelay signal transduction system"/>
    <property type="evidence" value="ECO:0007669"/>
    <property type="project" value="UniProtKB-KW"/>
</dbReference>
<dbReference type="PROSITE" id="PS50112">
    <property type="entry name" value="PAS"/>
    <property type="match status" value="1"/>
</dbReference>
<organism evidence="17 18">
    <name type="scientific">Arthrobacter pityocampae</name>
    <dbReference type="NCBI Taxonomy" id="547334"/>
    <lineage>
        <taxon>Bacteria</taxon>
        <taxon>Bacillati</taxon>
        <taxon>Actinomycetota</taxon>
        <taxon>Actinomycetes</taxon>
        <taxon>Micrococcales</taxon>
        <taxon>Micrococcaceae</taxon>
        <taxon>Arthrobacter</taxon>
    </lineage>
</organism>
<evidence type="ECO:0000256" key="9">
    <source>
        <dbReference type="ARBA" id="ARBA00022777"/>
    </source>
</evidence>
<sequence length="550" mass="58102">MRRWSLARQFFLAQLVFVVVLSASLSVILYLDAARGVNDAAAERMVAVSTSIALEPAVLDAVRGPDPSATLQPYAVEVMDRLGVDFITIMATDRTRFTHRNPDEIGRPYLGSVAEALAGTTHSETYAGTLGPSIRAIVPVVDDAGTVRAMVASGITVDRAAIARNAQLPLVAFIALGALALGALASFLLSRRLRDATLGMGPAELSRTFVFYDSVLHSVREGLLLTDAAGRLVLYNDQAARLLGLDGSQEPVPASDLAVPPSLRDLLASGRRALDEVHLTDTRVLVVNQEPAVPPAPPGRPPQAQGALGTVTTLRDHTEIDALTGQVETMRTLTDALRSQTHEHANRLHTIVSLVELGRGADAVDFATRDLQQSQRLTDEVVAAVDEPFVAALLVGKAAQANERGIELTWEIDPAAQAGSLDLVDLVTIVGNLLDNAFDEASRSGEPHVRLTVRRVDGQAPALEVVVEDNGHGLPDSEKARIFDFGYSTKPPHAAAGGASAGRGIGLALVRQAVRRFAGSIEVTDTDDGGARFTVRLPVATAGTGSRVGA</sequence>
<evidence type="ECO:0000256" key="12">
    <source>
        <dbReference type="ARBA" id="ARBA00023012"/>
    </source>
</evidence>
<evidence type="ECO:0000256" key="6">
    <source>
        <dbReference type="ARBA" id="ARBA00022679"/>
    </source>
</evidence>
<keyword evidence="11 14" id="KW-1133">Transmembrane helix</keyword>
<comment type="caution">
    <text evidence="17">The sequence shown here is derived from an EMBL/GenBank/DDBJ whole genome shotgun (WGS) entry which is preliminary data.</text>
</comment>
<keyword evidence="8" id="KW-0547">Nucleotide-binding</keyword>
<accession>A0A2S5J0E2</accession>
<dbReference type="PROSITE" id="PS50109">
    <property type="entry name" value="HIS_KIN"/>
    <property type="match status" value="1"/>
</dbReference>
<dbReference type="Pfam" id="PF02518">
    <property type="entry name" value="HATPase_c"/>
    <property type="match status" value="1"/>
</dbReference>
<dbReference type="Gene3D" id="3.30.565.10">
    <property type="entry name" value="Histidine kinase-like ATPase, C-terminal domain"/>
    <property type="match status" value="1"/>
</dbReference>
<name>A0A2S5J0E2_9MICC</name>
<reference evidence="17 18" key="1">
    <citation type="journal article" date="2014" name="Int. J. Syst. Evol. Microbiol.">
        <title>Arthrobacter pityocampae sp. nov., isolated from Thaumetopoea pityocampa (Lep., Thaumetopoeidae).</title>
        <authorList>
            <person name="Ince I.A."/>
            <person name="Demirbag Z."/>
            <person name="Kati H."/>
        </authorList>
    </citation>
    <scope>NUCLEOTIDE SEQUENCE [LARGE SCALE GENOMIC DNA]</scope>
    <source>
        <strain evidence="17 18">Tp2</strain>
    </source>
</reference>
<keyword evidence="10" id="KW-0067">ATP-binding</keyword>
<evidence type="ECO:0000313" key="17">
    <source>
        <dbReference type="EMBL" id="PPB50274.1"/>
    </source>
</evidence>
<dbReference type="InterPro" id="IPR004358">
    <property type="entry name" value="Sig_transdc_His_kin-like_C"/>
</dbReference>
<keyword evidence="18" id="KW-1185">Reference proteome</keyword>
<dbReference type="Proteomes" id="UP000239297">
    <property type="component" value="Unassembled WGS sequence"/>
</dbReference>
<dbReference type="InterPro" id="IPR029151">
    <property type="entry name" value="Sensor-like_sf"/>
</dbReference>
<dbReference type="SUPFAM" id="SSF55874">
    <property type="entry name" value="ATPase domain of HSP90 chaperone/DNA topoisomerase II/histidine kinase"/>
    <property type="match status" value="1"/>
</dbReference>
<comment type="catalytic activity">
    <reaction evidence="1">
        <text>ATP + protein L-histidine = ADP + protein N-phospho-L-histidine.</text>
        <dbReference type="EC" id="2.7.13.3"/>
    </reaction>
</comment>
<evidence type="ECO:0000256" key="13">
    <source>
        <dbReference type="ARBA" id="ARBA00023136"/>
    </source>
</evidence>
<dbReference type="EMBL" id="PRKW01000002">
    <property type="protein sequence ID" value="PPB50274.1"/>
    <property type="molecule type" value="Genomic_DNA"/>
</dbReference>
<dbReference type="PRINTS" id="PR00344">
    <property type="entry name" value="BCTRLSENSOR"/>
</dbReference>
<feature type="transmembrane region" description="Helical" evidence="14">
    <location>
        <begin position="168"/>
        <end position="190"/>
    </location>
</feature>
<dbReference type="GO" id="GO:0005524">
    <property type="term" value="F:ATP binding"/>
    <property type="evidence" value="ECO:0007669"/>
    <property type="project" value="UniProtKB-KW"/>
</dbReference>